<dbReference type="InterPro" id="IPR036097">
    <property type="entry name" value="HisK_dim/P_sf"/>
</dbReference>
<dbReference type="InterPro" id="IPR000014">
    <property type="entry name" value="PAS"/>
</dbReference>
<evidence type="ECO:0000256" key="7">
    <source>
        <dbReference type="SAM" id="Coils"/>
    </source>
</evidence>
<dbReference type="SMART" id="SM00388">
    <property type="entry name" value="HisKA"/>
    <property type="match status" value="1"/>
</dbReference>
<dbReference type="SUPFAM" id="SSF55785">
    <property type="entry name" value="PYP-like sensor domain (PAS domain)"/>
    <property type="match status" value="1"/>
</dbReference>
<dbReference type="InterPro" id="IPR036890">
    <property type="entry name" value="HATPase_C_sf"/>
</dbReference>
<dbReference type="OrthoDB" id="9816309at2"/>
<dbReference type="Pfam" id="PF02518">
    <property type="entry name" value="HATPase_c"/>
    <property type="match status" value="1"/>
</dbReference>
<dbReference type="GO" id="GO:0005737">
    <property type="term" value="C:cytoplasm"/>
    <property type="evidence" value="ECO:0007669"/>
    <property type="project" value="InterPro"/>
</dbReference>
<name>A0A512B2R0_9BACT</name>
<evidence type="ECO:0000256" key="6">
    <source>
        <dbReference type="PROSITE-ProRule" id="PRU00050"/>
    </source>
</evidence>
<dbReference type="PROSITE" id="PS50112">
    <property type="entry name" value="PAS"/>
    <property type="match status" value="1"/>
</dbReference>
<dbReference type="InterPro" id="IPR000780">
    <property type="entry name" value="CheR_MeTrfase"/>
</dbReference>
<dbReference type="Gene3D" id="1.10.155.10">
    <property type="entry name" value="Chemotaxis receptor methyltransferase CheR, N-terminal domain"/>
    <property type="match status" value="1"/>
</dbReference>
<dbReference type="SUPFAM" id="SSF53335">
    <property type="entry name" value="S-adenosyl-L-methionine-dependent methyltransferases"/>
    <property type="match status" value="1"/>
</dbReference>
<keyword evidence="3" id="KW-0489">Methyltransferase</keyword>
<feature type="coiled-coil region" evidence="7">
    <location>
        <begin position="965"/>
        <end position="1010"/>
    </location>
</feature>
<dbReference type="InterPro" id="IPR036804">
    <property type="entry name" value="CheR_N_sf"/>
</dbReference>
<dbReference type="InterPro" id="IPR035965">
    <property type="entry name" value="PAS-like_dom_sf"/>
</dbReference>
<evidence type="ECO:0000259" key="9">
    <source>
        <dbReference type="PROSITE" id="PS50112"/>
    </source>
</evidence>
<feature type="domain" description="CheR-type methyltransferase" evidence="12">
    <location>
        <begin position="228"/>
        <end position="490"/>
    </location>
</feature>
<organism evidence="13 14">
    <name type="scientific">Adhaeribacter aerolatus</name>
    <dbReference type="NCBI Taxonomy" id="670289"/>
    <lineage>
        <taxon>Bacteria</taxon>
        <taxon>Pseudomonadati</taxon>
        <taxon>Bacteroidota</taxon>
        <taxon>Cytophagia</taxon>
        <taxon>Cytophagales</taxon>
        <taxon>Hymenobacteraceae</taxon>
        <taxon>Adhaeribacter</taxon>
    </lineage>
</organism>
<dbReference type="PRINTS" id="PR00996">
    <property type="entry name" value="CHERMTFRASE"/>
</dbReference>
<dbReference type="RefSeq" id="WP_146901864.1">
    <property type="nucleotide sequence ID" value="NZ_BJYS01000033.1"/>
</dbReference>
<dbReference type="Pfam" id="PF01339">
    <property type="entry name" value="CheB_methylest"/>
    <property type="match status" value="1"/>
</dbReference>
<evidence type="ECO:0000256" key="1">
    <source>
        <dbReference type="ARBA" id="ARBA00000085"/>
    </source>
</evidence>
<dbReference type="InterPro" id="IPR050903">
    <property type="entry name" value="Bact_Chemotaxis_MeTrfase"/>
</dbReference>
<dbReference type="GO" id="GO:0006935">
    <property type="term" value="P:chemotaxis"/>
    <property type="evidence" value="ECO:0007669"/>
    <property type="project" value="UniProtKB-UniRule"/>
</dbReference>
<dbReference type="InterPro" id="IPR035909">
    <property type="entry name" value="CheB_C"/>
</dbReference>
<dbReference type="CDD" id="cd16434">
    <property type="entry name" value="CheB-CheR_fusion"/>
    <property type="match status" value="1"/>
</dbReference>
<feature type="coiled-coil region" evidence="7">
    <location>
        <begin position="678"/>
        <end position="743"/>
    </location>
</feature>
<dbReference type="InterPro" id="IPR001610">
    <property type="entry name" value="PAC"/>
</dbReference>
<dbReference type="SUPFAM" id="SSF55874">
    <property type="entry name" value="ATPase domain of HSP90 chaperone/DNA topoisomerase II/histidine kinase"/>
    <property type="match status" value="1"/>
</dbReference>
<dbReference type="InterPro" id="IPR003594">
    <property type="entry name" value="HATPase_dom"/>
</dbReference>
<dbReference type="Pfam" id="PF13596">
    <property type="entry name" value="PAS_10"/>
    <property type="match status" value="1"/>
</dbReference>
<dbReference type="Pfam" id="PF01739">
    <property type="entry name" value="CheR"/>
    <property type="match status" value="1"/>
</dbReference>
<keyword evidence="14" id="KW-1185">Reference proteome</keyword>
<keyword evidence="5" id="KW-0949">S-adenosyl-L-methionine</keyword>
<dbReference type="Pfam" id="PF03705">
    <property type="entry name" value="CheR_N"/>
    <property type="match status" value="1"/>
</dbReference>
<dbReference type="SMART" id="SM00387">
    <property type="entry name" value="HATPase_c"/>
    <property type="match status" value="1"/>
</dbReference>
<dbReference type="InterPro" id="IPR005467">
    <property type="entry name" value="His_kinase_dom"/>
</dbReference>
<evidence type="ECO:0008006" key="15">
    <source>
        <dbReference type="Google" id="ProtNLM"/>
    </source>
</evidence>
<dbReference type="Gene3D" id="1.10.287.130">
    <property type="match status" value="1"/>
</dbReference>
<evidence type="ECO:0000256" key="5">
    <source>
        <dbReference type="ARBA" id="ARBA00022691"/>
    </source>
</evidence>
<protein>
    <recommendedName>
        <fullName evidence="15">Protein-glutamate O-methyltransferase</fullName>
    </recommendedName>
</protein>
<evidence type="ECO:0000256" key="3">
    <source>
        <dbReference type="ARBA" id="ARBA00022603"/>
    </source>
</evidence>
<dbReference type="Gene3D" id="3.30.450.20">
    <property type="entry name" value="PAS domain"/>
    <property type="match status" value="3"/>
</dbReference>
<dbReference type="SMART" id="SM00091">
    <property type="entry name" value="PAS"/>
    <property type="match status" value="1"/>
</dbReference>
<dbReference type="Gene3D" id="3.30.565.10">
    <property type="entry name" value="Histidine kinase-like ATPase, C-terminal domain"/>
    <property type="match status" value="1"/>
</dbReference>
<evidence type="ECO:0000259" key="11">
    <source>
        <dbReference type="PROSITE" id="PS50122"/>
    </source>
</evidence>
<gene>
    <name evidence="13" type="ORF">AAE02nite_39030</name>
</gene>
<dbReference type="GO" id="GO:0000155">
    <property type="term" value="F:phosphorelay sensor kinase activity"/>
    <property type="evidence" value="ECO:0007669"/>
    <property type="project" value="InterPro"/>
</dbReference>
<proteinExistence type="predicted"/>
<dbReference type="InterPro" id="IPR000673">
    <property type="entry name" value="Sig_transdc_resp-reg_Me-estase"/>
</dbReference>
<dbReference type="SMART" id="SM00138">
    <property type="entry name" value="MeTrc"/>
    <property type="match status" value="1"/>
</dbReference>
<evidence type="ECO:0000259" key="8">
    <source>
        <dbReference type="PROSITE" id="PS50109"/>
    </source>
</evidence>
<keyword evidence="6" id="KW-0378">Hydrolase</keyword>
<dbReference type="SUPFAM" id="SSF47757">
    <property type="entry name" value="Chemotaxis receptor methyltransferase CheR, N-terminal domain"/>
    <property type="match status" value="1"/>
</dbReference>
<dbReference type="InterPro" id="IPR022641">
    <property type="entry name" value="CheR_N"/>
</dbReference>
<sequence>MSLPSKDTTSSLPDFKQPKAKTDHYLIGIGASAGGLEAIHNLFDHFPSNSSFSFVIVQHLSPDHKSLMAELLSKHTRMQVQEAEDDMRTRPNCIYVLPSGKQLTLKKGRLRLTEKLRSREPNFAIDVFFESLAKDRGRYAIGIILSGTGTDGTKGSQAIKAAGGMVVVQDPSTARFDGMPRSAIEAGAADYVLGPDLMAHEILEYVRQIPLVKALVETPEEDRRHQLLHEILDLICSHTKTDFKDYKEATLYRRITKRMNEVKVDSLEDYLHYLHNHPAEIKRLCQEILIGVTRFFRDPEAFELLKHEILPKIIAAKTNDETTKVWVTACSTGEEAYSIAMLFQECCAEASHEAKVKIFATDIDQRALDRASKGIYPASIANDVSAERLERFFYTKGNKYIINAEVRKMVVFAKHDLQKDPPYSKLDIISCRNMLIYLNPGLQKKVMATFPYALNMNGYLFLGPSEQLGDIKPFFNEENRKWKVYRKIKESTRPQSSYGFNHLVPTLGSNSHFQVKTSQISQFNESFMDAVGETFKITALYVDENYQLLHGIGDINQYLKFPNKRLQFNLLKVVPKELAVILSVDIRKVLRHNQEPETRQVVLKLGQKNQLMQINVRALELDKNQPRVILVLLQEIGQSDITQKPIETLQIPESDFYRQLTALELELKDAHESLHLTVQDLSTANEELQSSNEELMSSNEELQSSNEEMQSLNEELHTVNSEHQLKIKELQELNEDLDNYIRSSNIAQLYLDHQLVIRRFTPSVKTLINIIQSDVGRPIHHLSHNLRNNTLLENIKAVNNSSGEVEQEVETTTGQYFLMRIIPYLKQDGNKDGVVLSFVDVTALTTLSNVVQGVLNSSFNNIMAFGAIRDEHHKITDFSWNLLNRKAEELIRKPQAQLQHSSVLTELPILKKTGLFRKFADVVETGKPLHTEHNLEINGRKEWYEISGAKVGDGLTITMAEITQKKASEEKILLAYEELKKAEGELKKLNNKLEERVAERTQQLTASEERFRLVSMATNDVVWDWDLVSNEIWWSETIEAMLGYPAGHMEKGVDGWFNKVHPEDRAKIKKGINQAINLGRDQWMDEYRIAKADGSYVYVFNRAYILHNEYKIPYRVLGSFIDLTDLKQAQQKLQNTNEHLVRVIEDLDMFVYTASHDLKAPVANVEGLVLLLEEEINSDDLTPESTQPIFAMIKESINSFKTVIHDLTDIAKVQRDVDGEAELVDLYDILGQVRANIQDLISEVPVQFHINFEVTQLNFSRKNLYSIFYNLLSNAVKYRSPERNPVITLITQRQDNYIKLAVADNGLGLSQENVSKLFVLFRRFHSHVGGTGMGLYIVKRMMDNAGGKIEVESEEGQGTTFSLFFREN</sequence>
<dbReference type="PROSITE" id="PS50123">
    <property type="entry name" value="CHER"/>
    <property type="match status" value="1"/>
</dbReference>
<feature type="active site" evidence="6">
    <location>
        <position position="151"/>
    </location>
</feature>
<feature type="active site" evidence="6">
    <location>
        <position position="59"/>
    </location>
</feature>
<dbReference type="PANTHER" id="PTHR24422:SF27">
    <property type="entry name" value="PROTEIN-GLUTAMATE O-METHYLTRANSFERASE"/>
    <property type="match status" value="1"/>
</dbReference>
<evidence type="ECO:0000313" key="14">
    <source>
        <dbReference type="Proteomes" id="UP000321532"/>
    </source>
</evidence>
<dbReference type="SUPFAM" id="SSF47384">
    <property type="entry name" value="Homodimeric domain of signal transducing histidine kinase"/>
    <property type="match status" value="1"/>
</dbReference>
<feature type="domain" description="Histidine kinase" evidence="8">
    <location>
        <begin position="1153"/>
        <end position="1368"/>
    </location>
</feature>
<comment type="catalytic activity">
    <reaction evidence="1">
        <text>ATP + protein L-histidine = ADP + protein N-phospho-L-histidine.</text>
        <dbReference type="EC" id="2.7.13.3"/>
    </reaction>
</comment>
<keyword evidence="4" id="KW-0808">Transferase</keyword>
<dbReference type="Proteomes" id="UP000321532">
    <property type="component" value="Unassembled WGS sequence"/>
</dbReference>
<dbReference type="GO" id="GO:0000156">
    <property type="term" value="F:phosphorelay response regulator activity"/>
    <property type="evidence" value="ECO:0007669"/>
    <property type="project" value="InterPro"/>
</dbReference>
<dbReference type="PROSITE" id="PS50113">
    <property type="entry name" value="PAC"/>
    <property type="match status" value="1"/>
</dbReference>
<dbReference type="InterPro" id="IPR022642">
    <property type="entry name" value="CheR_C"/>
</dbReference>
<feature type="domain" description="CheB-type methylesterase" evidence="11">
    <location>
        <begin position="20"/>
        <end position="209"/>
    </location>
</feature>
<dbReference type="InterPro" id="IPR000700">
    <property type="entry name" value="PAS-assoc_C"/>
</dbReference>
<comment type="caution">
    <text evidence="13">The sequence shown here is derived from an EMBL/GenBank/DDBJ whole genome shotgun (WGS) entry which is preliminary data.</text>
</comment>
<dbReference type="Gene3D" id="3.40.50.150">
    <property type="entry name" value="Vaccinia Virus protein VP39"/>
    <property type="match status" value="1"/>
</dbReference>
<dbReference type="SMART" id="SM00086">
    <property type="entry name" value="PAC"/>
    <property type="match status" value="2"/>
</dbReference>
<evidence type="ECO:0000256" key="2">
    <source>
        <dbReference type="ARBA" id="ARBA00001541"/>
    </source>
</evidence>
<dbReference type="NCBIfam" id="TIGR00229">
    <property type="entry name" value="sensory_box"/>
    <property type="match status" value="1"/>
</dbReference>
<dbReference type="SUPFAM" id="SSF52738">
    <property type="entry name" value="Methylesterase CheB, C-terminal domain"/>
    <property type="match status" value="1"/>
</dbReference>
<feature type="domain" description="PAS" evidence="9">
    <location>
        <begin position="1007"/>
        <end position="1079"/>
    </location>
</feature>
<keyword evidence="7" id="KW-0175">Coiled coil</keyword>
<evidence type="ECO:0000313" key="13">
    <source>
        <dbReference type="EMBL" id="GEO06239.1"/>
    </source>
</evidence>
<dbReference type="Pfam" id="PF08447">
    <property type="entry name" value="PAS_3"/>
    <property type="match status" value="1"/>
</dbReference>
<reference evidence="13 14" key="1">
    <citation type="submission" date="2019-07" db="EMBL/GenBank/DDBJ databases">
        <title>Whole genome shotgun sequence of Adhaeribacter aerolatus NBRC 106133.</title>
        <authorList>
            <person name="Hosoyama A."/>
            <person name="Uohara A."/>
            <person name="Ohji S."/>
            <person name="Ichikawa N."/>
        </authorList>
    </citation>
    <scope>NUCLEOTIDE SEQUENCE [LARGE SCALE GENOMIC DNA]</scope>
    <source>
        <strain evidence="13 14">NBRC 106133</strain>
    </source>
</reference>
<dbReference type="CDD" id="cd00130">
    <property type="entry name" value="PAS"/>
    <property type="match status" value="1"/>
</dbReference>
<accession>A0A512B2R0</accession>
<dbReference type="InterPro" id="IPR013655">
    <property type="entry name" value="PAS_fold_3"/>
</dbReference>
<dbReference type="EMBL" id="BJYS01000033">
    <property type="protein sequence ID" value="GEO06239.1"/>
    <property type="molecule type" value="Genomic_DNA"/>
</dbReference>
<feature type="active site" evidence="6">
    <location>
        <position position="32"/>
    </location>
</feature>
<dbReference type="GO" id="GO:0008984">
    <property type="term" value="F:protein-glutamate methylesterase activity"/>
    <property type="evidence" value="ECO:0007669"/>
    <property type="project" value="InterPro"/>
</dbReference>
<comment type="catalytic activity">
    <reaction evidence="2">
        <text>L-glutamyl-[protein] + S-adenosyl-L-methionine = [protein]-L-glutamate 5-O-methyl ester + S-adenosyl-L-homocysteine</text>
        <dbReference type="Rhea" id="RHEA:24452"/>
        <dbReference type="Rhea" id="RHEA-COMP:10208"/>
        <dbReference type="Rhea" id="RHEA-COMP:10311"/>
        <dbReference type="ChEBI" id="CHEBI:29973"/>
        <dbReference type="ChEBI" id="CHEBI:57856"/>
        <dbReference type="ChEBI" id="CHEBI:59789"/>
        <dbReference type="ChEBI" id="CHEBI:82795"/>
        <dbReference type="EC" id="2.1.1.80"/>
    </reaction>
</comment>
<dbReference type="InterPro" id="IPR003661">
    <property type="entry name" value="HisK_dim/P_dom"/>
</dbReference>
<feature type="domain" description="PAC" evidence="10">
    <location>
        <begin position="1083"/>
        <end position="1135"/>
    </location>
</feature>
<dbReference type="InterPro" id="IPR029063">
    <property type="entry name" value="SAM-dependent_MTases_sf"/>
</dbReference>
<dbReference type="GO" id="GO:0008983">
    <property type="term" value="F:protein-glutamate O-methyltransferase activity"/>
    <property type="evidence" value="ECO:0007669"/>
    <property type="project" value="UniProtKB-EC"/>
</dbReference>
<dbReference type="PANTHER" id="PTHR24422">
    <property type="entry name" value="CHEMOTAXIS PROTEIN METHYLTRANSFERASE"/>
    <property type="match status" value="1"/>
</dbReference>
<dbReference type="PROSITE" id="PS50122">
    <property type="entry name" value="CHEB"/>
    <property type="match status" value="1"/>
</dbReference>
<dbReference type="Gene3D" id="3.40.50.180">
    <property type="entry name" value="Methylesterase CheB, C-terminal domain"/>
    <property type="match status" value="1"/>
</dbReference>
<evidence type="ECO:0000259" key="10">
    <source>
        <dbReference type="PROSITE" id="PS50113"/>
    </source>
</evidence>
<keyword evidence="6" id="KW-0145">Chemotaxis</keyword>
<evidence type="ECO:0000259" key="12">
    <source>
        <dbReference type="PROSITE" id="PS50123"/>
    </source>
</evidence>
<dbReference type="GO" id="GO:0032259">
    <property type="term" value="P:methylation"/>
    <property type="evidence" value="ECO:0007669"/>
    <property type="project" value="UniProtKB-KW"/>
</dbReference>
<dbReference type="PROSITE" id="PS50109">
    <property type="entry name" value="HIS_KIN"/>
    <property type="match status" value="1"/>
</dbReference>
<evidence type="ECO:0000256" key="4">
    <source>
        <dbReference type="ARBA" id="ARBA00022679"/>
    </source>
</evidence>